<gene>
    <name evidence="9" type="ORF">OHC33_007896</name>
</gene>
<dbReference type="GO" id="GO:0004843">
    <property type="term" value="F:cysteine-type deubiquitinase activity"/>
    <property type="evidence" value="ECO:0007669"/>
    <property type="project" value="UniProtKB-UniRule"/>
</dbReference>
<feature type="domain" description="USP" evidence="8">
    <location>
        <begin position="424"/>
        <end position="809"/>
    </location>
</feature>
<accession>A0AAN8EGS5</accession>
<feature type="compositionally biased region" description="Polar residues" evidence="7">
    <location>
        <begin position="237"/>
        <end position="251"/>
    </location>
</feature>
<evidence type="ECO:0000256" key="6">
    <source>
        <dbReference type="RuleBase" id="RU366025"/>
    </source>
</evidence>
<comment type="caution">
    <text evidence="9">The sequence shown here is derived from an EMBL/GenBank/DDBJ whole genome shotgun (WGS) entry which is preliminary data.</text>
</comment>
<evidence type="ECO:0000256" key="4">
    <source>
        <dbReference type="ARBA" id="ARBA00022801"/>
    </source>
</evidence>
<dbReference type="Gene3D" id="3.90.70.10">
    <property type="entry name" value="Cysteine proteinases"/>
    <property type="match status" value="1"/>
</dbReference>
<feature type="compositionally biased region" description="Polar residues" evidence="7">
    <location>
        <begin position="269"/>
        <end position="280"/>
    </location>
</feature>
<feature type="region of interest" description="Disordered" evidence="7">
    <location>
        <begin position="65"/>
        <end position="157"/>
    </location>
</feature>
<dbReference type="EMBL" id="JAKLMC020000022">
    <property type="protein sequence ID" value="KAK5951143.1"/>
    <property type="molecule type" value="Genomic_DNA"/>
</dbReference>
<dbReference type="InterPro" id="IPR001394">
    <property type="entry name" value="Peptidase_C19_UCH"/>
</dbReference>
<dbReference type="PANTHER" id="PTHR24006">
    <property type="entry name" value="UBIQUITIN CARBOXYL-TERMINAL HYDROLASE"/>
    <property type="match status" value="1"/>
</dbReference>
<dbReference type="AlphaFoldDB" id="A0AAN8EGS5"/>
<feature type="compositionally biased region" description="Low complexity" evidence="7">
    <location>
        <begin position="254"/>
        <end position="266"/>
    </location>
</feature>
<dbReference type="GO" id="GO:0005634">
    <property type="term" value="C:nucleus"/>
    <property type="evidence" value="ECO:0007669"/>
    <property type="project" value="TreeGrafter"/>
</dbReference>
<evidence type="ECO:0000256" key="7">
    <source>
        <dbReference type="SAM" id="MobiDB-lite"/>
    </source>
</evidence>
<feature type="compositionally biased region" description="Low complexity" evidence="7">
    <location>
        <begin position="69"/>
        <end position="78"/>
    </location>
</feature>
<feature type="region of interest" description="Disordered" evidence="7">
    <location>
        <begin position="316"/>
        <end position="366"/>
    </location>
</feature>
<feature type="region of interest" description="Disordered" evidence="7">
    <location>
        <begin position="1"/>
        <end position="22"/>
    </location>
</feature>
<dbReference type="InterPro" id="IPR028889">
    <property type="entry name" value="USP"/>
</dbReference>
<protein>
    <recommendedName>
        <fullName evidence="6">Ubiquitin carboxyl-terminal hydrolase</fullName>
        <ecNumber evidence="6">3.4.19.12</ecNumber>
    </recommendedName>
</protein>
<comment type="similarity">
    <text evidence="6">Belongs to the peptidase C19 family.</text>
</comment>
<feature type="compositionally biased region" description="Polar residues" evidence="7">
    <location>
        <begin position="846"/>
        <end position="857"/>
    </location>
</feature>
<dbReference type="PROSITE" id="PS00972">
    <property type="entry name" value="USP_1"/>
    <property type="match status" value="1"/>
</dbReference>
<feature type="region of interest" description="Disordered" evidence="7">
    <location>
        <begin position="237"/>
        <end position="298"/>
    </location>
</feature>
<dbReference type="GO" id="GO:0006508">
    <property type="term" value="P:proteolysis"/>
    <property type="evidence" value="ECO:0007669"/>
    <property type="project" value="UniProtKB-KW"/>
</dbReference>
<evidence type="ECO:0000259" key="8">
    <source>
        <dbReference type="PROSITE" id="PS50235"/>
    </source>
</evidence>
<evidence type="ECO:0000256" key="3">
    <source>
        <dbReference type="ARBA" id="ARBA00022786"/>
    </source>
</evidence>
<dbReference type="EC" id="3.4.19.12" evidence="6"/>
<dbReference type="InterPro" id="IPR018200">
    <property type="entry name" value="USP_CS"/>
</dbReference>
<feature type="region of interest" description="Disordered" evidence="7">
    <location>
        <begin position="554"/>
        <end position="574"/>
    </location>
</feature>
<comment type="catalytic activity">
    <reaction evidence="1 6">
        <text>Thiol-dependent hydrolysis of ester, thioester, amide, peptide and isopeptide bonds formed by the C-terminal Gly of ubiquitin (a 76-residue protein attached to proteins as an intracellular targeting signal).</text>
        <dbReference type="EC" id="3.4.19.12"/>
    </reaction>
</comment>
<dbReference type="GO" id="GO:0016579">
    <property type="term" value="P:protein deubiquitination"/>
    <property type="evidence" value="ECO:0007669"/>
    <property type="project" value="InterPro"/>
</dbReference>
<dbReference type="SUPFAM" id="SSF54001">
    <property type="entry name" value="Cysteine proteinases"/>
    <property type="match status" value="1"/>
</dbReference>
<keyword evidence="10" id="KW-1185">Reference proteome</keyword>
<sequence length="891" mass="97508">MNPNGVPPWQQMPVPPHQRQHHVPYGRPHMAPTHGYQQYYAQPMGPMMPPYPHYQQQWYPPPYQPQYPQPYHGPRGPYYQPPMPPHPQMQQHGPLVVSSQPHMPPTPRAYPHTPQASIPPPRRPSLTSTASNVAVQTPPSRPISQVSAVQEQKDEPPPAVVVAPVAEEPSTPIVKAEVATEPFTPPLPWLSVPDLELPPRAARSKRTLSRSRYYEPMSFPPALTPISIAQENTSVTPVTNGATTEDTNQAATDVPAETPTTVPSETPSDHMSTQPTTPSSAVAPAVKTQQTPTQQKVSRVAMPVVPVIPAIPASPVAARKSRHDSVASARSKADPESIAPTEEMVKPESSVEATPAAPVAPPPPKSWADLVRKQSASNGSSIAAAIGVPVLNGLSAPRSESLGEVLGDINVAEVPSKVTFLQPRGLVNTGNMCYMNSVLQVLVSCIPFYDLLDKVAEKAAHTFKSTTPLVDAMIMFMKEYSSIDTAPSVEQLRLRLKAEDFEKYGDSLRPDFVYETINKLPRFRDMRRGHQQDAQEFLGFLLEELHEECSLAMQRSGTSASSGRSTPVGSASNVSENVDIQDGWLEVGHKQKSAITRSSGAVNADSPINSIFGGKLRSELKVAGNKLSVTLEPYQPLQLDIGSPQVSNIIDALKGLTKPESMQGDFQSMRGMKATATKQVFIETLPPVLILHLKRFEYNSVTKRAEKIWKKVGYPLELEIPKEVFQPAARNRFAAHGGLPKYRLTGVIYHHGKNANGGHYTVDIRRQDGREWIRLDDTLIRRIRSDDVAEGGSEEDPKVLAAALEQHKKQAKSSANRYENIEADEDEEQDSGNVWSQVAAGHGRSKSTVSAVVNGSATPAKDTSGPQTPRYKESVKDNKVAYLLFYQRIGA</sequence>
<dbReference type="PROSITE" id="PS50235">
    <property type="entry name" value="USP_3"/>
    <property type="match status" value="1"/>
</dbReference>
<feature type="compositionally biased region" description="Low complexity" evidence="7">
    <location>
        <begin position="555"/>
        <end position="566"/>
    </location>
</feature>
<feature type="region of interest" description="Disordered" evidence="7">
    <location>
        <begin position="838"/>
        <end position="873"/>
    </location>
</feature>
<dbReference type="Proteomes" id="UP001316803">
    <property type="component" value="Unassembled WGS sequence"/>
</dbReference>
<evidence type="ECO:0000313" key="10">
    <source>
        <dbReference type="Proteomes" id="UP001316803"/>
    </source>
</evidence>
<evidence type="ECO:0000313" key="9">
    <source>
        <dbReference type="EMBL" id="KAK5951143.1"/>
    </source>
</evidence>
<keyword evidence="3 6" id="KW-0833">Ubl conjugation pathway</keyword>
<keyword evidence="2 6" id="KW-0645">Protease</keyword>
<dbReference type="PROSITE" id="PS00973">
    <property type="entry name" value="USP_2"/>
    <property type="match status" value="1"/>
</dbReference>
<keyword evidence="5 6" id="KW-0788">Thiol protease</keyword>
<organism evidence="9 10">
    <name type="scientific">Knufia fluminis</name>
    <dbReference type="NCBI Taxonomy" id="191047"/>
    <lineage>
        <taxon>Eukaryota</taxon>
        <taxon>Fungi</taxon>
        <taxon>Dikarya</taxon>
        <taxon>Ascomycota</taxon>
        <taxon>Pezizomycotina</taxon>
        <taxon>Eurotiomycetes</taxon>
        <taxon>Chaetothyriomycetidae</taxon>
        <taxon>Chaetothyriales</taxon>
        <taxon>Trichomeriaceae</taxon>
        <taxon>Knufia</taxon>
    </lineage>
</organism>
<evidence type="ECO:0000256" key="2">
    <source>
        <dbReference type="ARBA" id="ARBA00022670"/>
    </source>
</evidence>
<dbReference type="Pfam" id="PF00443">
    <property type="entry name" value="UCH"/>
    <property type="match status" value="1"/>
</dbReference>
<evidence type="ECO:0000256" key="1">
    <source>
        <dbReference type="ARBA" id="ARBA00000707"/>
    </source>
</evidence>
<name>A0AAN8EGS5_9EURO</name>
<dbReference type="PANTHER" id="PTHR24006:SF687">
    <property type="entry name" value="UBIQUITIN CARBOXYL-TERMINAL HYDROLASE 10"/>
    <property type="match status" value="1"/>
</dbReference>
<evidence type="ECO:0000256" key="5">
    <source>
        <dbReference type="ARBA" id="ARBA00022807"/>
    </source>
</evidence>
<dbReference type="InterPro" id="IPR050164">
    <property type="entry name" value="Peptidase_C19"/>
</dbReference>
<feature type="compositionally biased region" description="Low complexity" evidence="7">
    <location>
        <begin position="283"/>
        <end position="298"/>
    </location>
</feature>
<dbReference type="InterPro" id="IPR038765">
    <property type="entry name" value="Papain-like_cys_pep_sf"/>
</dbReference>
<proteinExistence type="inferred from homology"/>
<dbReference type="GO" id="GO:0005829">
    <property type="term" value="C:cytosol"/>
    <property type="evidence" value="ECO:0007669"/>
    <property type="project" value="TreeGrafter"/>
</dbReference>
<reference evidence="9 10" key="1">
    <citation type="submission" date="2022-12" db="EMBL/GenBank/DDBJ databases">
        <title>Genomic features and morphological characterization of a novel Knufia sp. strain isolated from spacecraft assembly facility.</title>
        <authorList>
            <person name="Teixeira M."/>
            <person name="Chander A.M."/>
            <person name="Stajich J.E."/>
            <person name="Venkateswaran K."/>
        </authorList>
    </citation>
    <scope>NUCLEOTIDE SEQUENCE [LARGE SCALE GENOMIC DNA]</scope>
    <source>
        <strain evidence="9 10">FJI-L2-BK-P2</strain>
    </source>
</reference>
<feature type="compositionally biased region" description="Polar residues" evidence="7">
    <location>
        <begin position="125"/>
        <end position="150"/>
    </location>
</feature>
<keyword evidence="4 6" id="KW-0378">Hydrolase</keyword>